<protein>
    <recommendedName>
        <fullName evidence="4">Methyltransferase domain-containing protein</fullName>
    </recommendedName>
</protein>
<dbReference type="CDD" id="cd02440">
    <property type="entry name" value="AdoMet_MTases"/>
    <property type="match status" value="1"/>
</dbReference>
<reference evidence="2 3" key="1">
    <citation type="submission" date="2020-05" db="EMBL/GenBank/DDBJ databases">
        <title>Identification and distribution of gene clusters putatively required for synthesis of sphingolipid metabolism inhibitors in phylogenetically diverse species of the filamentous fungus Fusarium.</title>
        <authorList>
            <person name="Kim H.-S."/>
            <person name="Busman M."/>
            <person name="Brown D.W."/>
            <person name="Divon H."/>
            <person name="Uhlig S."/>
            <person name="Proctor R.H."/>
        </authorList>
    </citation>
    <scope>NUCLEOTIDE SEQUENCE [LARGE SCALE GENOMIC DNA]</scope>
    <source>
        <strain evidence="2 3">NRRL 25211</strain>
    </source>
</reference>
<gene>
    <name evidence="2" type="ORF">FPANT_6849</name>
</gene>
<keyword evidence="3" id="KW-1185">Reference proteome</keyword>
<dbReference type="InterPro" id="IPR029063">
    <property type="entry name" value="SAM-dependent_MTases_sf"/>
</dbReference>
<evidence type="ECO:0008006" key="4">
    <source>
        <dbReference type="Google" id="ProtNLM"/>
    </source>
</evidence>
<comment type="similarity">
    <text evidence="1">Belongs to the methyltransferase superfamily. LaeA methyltransferase family.</text>
</comment>
<dbReference type="EMBL" id="JAAOAR010000330">
    <property type="protein sequence ID" value="KAF5587504.1"/>
    <property type="molecule type" value="Genomic_DNA"/>
</dbReference>
<dbReference type="SUPFAM" id="SSF53335">
    <property type="entry name" value="S-adenosyl-L-methionine-dependent methyltransferases"/>
    <property type="match status" value="1"/>
</dbReference>
<accession>A0A8H5L6W5</accession>
<evidence type="ECO:0000313" key="3">
    <source>
        <dbReference type="Proteomes" id="UP000544095"/>
    </source>
</evidence>
<dbReference type="AlphaFoldDB" id="A0A8H5L6W5"/>
<proteinExistence type="inferred from homology"/>
<dbReference type="Gene3D" id="3.40.50.150">
    <property type="entry name" value="Vaccinia Virus protein VP39"/>
    <property type="match status" value="1"/>
</dbReference>
<comment type="caution">
    <text evidence="2">The sequence shown here is derived from an EMBL/GenBank/DDBJ whole genome shotgun (WGS) entry which is preliminary data.</text>
</comment>
<dbReference type="Proteomes" id="UP000544095">
    <property type="component" value="Unassembled WGS sequence"/>
</dbReference>
<organism evidence="2 3">
    <name type="scientific">Fusarium pseudoanthophilum</name>
    <dbReference type="NCBI Taxonomy" id="48495"/>
    <lineage>
        <taxon>Eukaryota</taxon>
        <taxon>Fungi</taxon>
        <taxon>Dikarya</taxon>
        <taxon>Ascomycota</taxon>
        <taxon>Pezizomycotina</taxon>
        <taxon>Sordariomycetes</taxon>
        <taxon>Hypocreomycetidae</taxon>
        <taxon>Hypocreales</taxon>
        <taxon>Nectriaceae</taxon>
        <taxon>Fusarium</taxon>
        <taxon>Fusarium fujikuroi species complex</taxon>
    </lineage>
</organism>
<evidence type="ECO:0000256" key="1">
    <source>
        <dbReference type="ARBA" id="ARBA00038158"/>
    </source>
</evidence>
<name>A0A8H5L6W5_9HYPO</name>
<sequence>MSEAVYSTPEWYLKAQDQDVSSDIGRLTIYHLGFKQAAEGKLIFPPVDFSTKPRAVLDVGTADGLWMRDVQSSIPKPAQGEHTFIGTDINNSFFPTETTDDITYVKQDIKDPPPESWHGSFDLINMRMILIAAGSASSQRAVVNQHIKLLKPGGWIQIGDCDRICPTPEAENPRYHDMFACIRAVCQASGLDPLEAPNMKSWLVESGLEDVHEITAMRAVGKRNIDEELGRLGVGADLIIAKGFAVGAKGLDPPLRPLSDERLNNLVRDLERELKDTGAYFPMRFIWGRRSMKRNATQRLDNILRESILKPNIPVEFALNTISQASFNSPDLIWEQHFRPVFTAHSQPAYRPGYPLTIRAHVPFSITFSPTFERFVMEDFEQQDS</sequence>
<evidence type="ECO:0000313" key="2">
    <source>
        <dbReference type="EMBL" id="KAF5587504.1"/>
    </source>
</evidence>
<dbReference type="PANTHER" id="PTHR43591">
    <property type="entry name" value="METHYLTRANSFERASE"/>
    <property type="match status" value="1"/>
</dbReference>